<evidence type="ECO:0000259" key="2">
    <source>
        <dbReference type="Pfam" id="PF13439"/>
    </source>
</evidence>
<dbReference type="EMBL" id="QZJF01000002">
    <property type="protein sequence ID" value="RJR28273.1"/>
    <property type="molecule type" value="Genomic_DNA"/>
</dbReference>
<sequence>MPEQSIAKKIAFVSDAIWPYNKGGKEKRLYEISTRLAEKGYDVHIYCMNWWNGERDRTENGVHLHAISPLIPLYAGPRRSIKQGILFGLACFKMIKENWDVIEVDHMPYFPIFSMRIVCWLKRKKMYAVWHEVWGKEYWQEYLGNFKGQIAYILERLTVLLPDMIVANSNHTSKRLGNILGSKKEITTIPLGIEFDKVQSVEPDKETSDIIYVGRLLKHKNVDLLIKSVAEIVKSKPDIRCTIIGEGPEQESLEKLVEEMKLENNIFLKGRIESHDKVFALMKASKVFVSLSEREGFGVTVLEAQACGIPVVLTKHPLNASQDLLSSQNSYAVEINIYSLTSEILRLLKDKFSREACINEVRGNDWSEIVNNYIERVTC</sequence>
<evidence type="ECO:0000313" key="4">
    <source>
        <dbReference type="Proteomes" id="UP000265540"/>
    </source>
</evidence>
<protein>
    <submittedName>
        <fullName evidence="3">Glycosyltransferase family 1 protein</fullName>
    </submittedName>
</protein>
<proteinExistence type="predicted"/>
<dbReference type="InterPro" id="IPR028098">
    <property type="entry name" value="Glyco_trans_4-like_N"/>
</dbReference>
<reference evidence="3 4" key="1">
    <citation type="journal article" date="2017" name="ISME J.">
        <title>Energy and carbon metabolisms in a deep terrestrial subsurface fluid microbial community.</title>
        <authorList>
            <person name="Momper L."/>
            <person name="Jungbluth S.P."/>
            <person name="Lee M.D."/>
            <person name="Amend J.P."/>
        </authorList>
    </citation>
    <scope>NUCLEOTIDE SEQUENCE [LARGE SCALE GENOMIC DNA]</scope>
    <source>
        <strain evidence="3">SURF_46</strain>
    </source>
</reference>
<dbReference type="InterPro" id="IPR050194">
    <property type="entry name" value="Glycosyltransferase_grp1"/>
</dbReference>
<accession>A0A3A4ZGN6</accession>
<dbReference type="Gene3D" id="3.40.50.2000">
    <property type="entry name" value="Glycogen Phosphorylase B"/>
    <property type="match status" value="2"/>
</dbReference>
<keyword evidence="3" id="KW-0808">Transferase</keyword>
<dbReference type="SUPFAM" id="SSF53756">
    <property type="entry name" value="UDP-Glycosyltransferase/glycogen phosphorylase"/>
    <property type="match status" value="1"/>
</dbReference>
<dbReference type="Pfam" id="PF13439">
    <property type="entry name" value="Glyco_transf_4"/>
    <property type="match status" value="1"/>
</dbReference>
<dbReference type="CDD" id="cd03811">
    <property type="entry name" value="GT4_GT28_WabH-like"/>
    <property type="match status" value="1"/>
</dbReference>
<feature type="domain" description="Glycosyl transferase family 1" evidence="1">
    <location>
        <begin position="199"/>
        <end position="361"/>
    </location>
</feature>
<dbReference type="AlphaFoldDB" id="A0A3A4ZGN6"/>
<name>A0A3A4ZGN6_UNCKA</name>
<dbReference type="GO" id="GO:0016757">
    <property type="term" value="F:glycosyltransferase activity"/>
    <property type="evidence" value="ECO:0007669"/>
    <property type="project" value="InterPro"/>
</dbReference>
<gene>
    <name evidence="3" type="ORF">C4561_00220</name>
</gene>
<feature type="domain" description="Glycosyltransferase subfamily 4-like N-terminal" evidence="2">
    <location>
        <begin position="23"/>
        <end position="196"/>
    </location>
</feature>
<dbReference type="Proteomes" id="UP000265540">
    <property type="component" value="Unassembled WGS sequence"/>
</dbReference>
<organism evidence="3 4">
    <name type="scientific">candidate division WWE3 bacterium</name>
    <dbReference type="NCBI Taxonomy" id="2053526"/>
    <lineage>
        <taxon>Bacteria</taxon>
        <taxon>Katanobacteria</taxon>
    </lineage>
</organism>
<dbReference type="InterPro" id="IPR001296">
    <property type="entry name" value="Glyco_trans_1"/>
</dbReference>
<dbReference type="PANTHER" id="PTHR45947:SF3">
    <property type="entry name" value="SULFOQUINOVOSYL TRANSFERASE SQD2"/>
    <property type="match status" value="1"/>
</dbReference>
<dbReference type="PANTHER" id="PTHR45947">
    <property type="entry name" value="SULFOQUINOVOSYL TRANSFERASE SQD2"/>
    <property type="match status" value="1"/>
</dbReference>
<evidence type="ECO:0000259" key="1">
    <source>
        <dbReference type="Pfam" id="PF00534"/>
    </source>
</evidence>
<dbReference type="Pfam" id="PF00534">
    <property type="entry name" value="Glycos_transf_1"/>
    <property type="match status" value="1"/>
</dbReference>
<evidence type="ECO:0000313" key="3">
    <source>
        <dbReference type="EMBL" id="RJR28273.1"/>
    </source>
</evidence>
<comment type="caution">
    <text evidence="3">The sequence shown here is derived from an EMBL/GenBank/DDBJ whole genome shotgun (WGS) entry which is preliminary data.</text>
</comment>